<dbReference type="GO" id="GO:0009307">
    <property type="term" value="P:DNA restriction-modification system"/>
    <property type="evidence" value="ECO:0007669"/>
    <property type="project" value="UniProtKB-KW"/>
</dbReference>
<evidence type="ECO:0000313" key="8">
    <source>
        <dbReference type="EMBL" id="MBL0767087.1"/>
    </source>
</evidence>
<comment type="caution">
    <text evidence="8">The sequence shown here is derived from an EMBL/GenBank/DDBJ whole genome shotgun (WGS) entry which is preliminary data.</text>
</comment>
<evidence type="ECO:0000256" key="6">
    <source>
        <dbReference type="PROSITE-ProRule" id="PRU01016"/>
    </source>
</evidence>
<reference evidence="8" key="1">
    <citation type="submission" date="2021-01" db="EMBL/GenBank/DDBJ databases">
        <title>Marivirga sp. nov., isolated from intertidal surface sediments.</title>
        <authorList>
            <person name="Zhang M."/>
        </authorList>
    </citation>
    <scope>NUCLEOTIDE SEQUENCE</scope>
    <source>
        <strain evidence="8">SM1354</strain>
    </source>
</reference>
<keyword evidence="1 6" id="KW-0489">Methyltransferase</keyword>
<gene>
    <name evidence="8" type="primary">dcm</name>
    <name evidence="8" type="ORF">JKP34_17610</name>
</gene>
<accession>A0A937DGE6</accession>
<dbReference type="Pfam" id="PF00145">
    <property type="entry name" value="DNA_methylase"/>
    <property type="match status" value="1"/>
</dbReference>
<feature type="active site" evidence="6">
    <location>
        <position position="81"/>
    </location>
</feature>
<dbReference type="GO" id="GO:0006298">
    <property type="term" value="P:mismatch repair"/>
    <property type="evidence" value="ECO:0007669"/>
    <property type="project" value="TreeGrafter"/>
</dbReference>
<keyword evidence="3 6" id="KW-0949">S-adenosyl-L-methionine</keyword>
<proteinExistence type="inferred from homology"/>
<keyword evidence="4" id="KW-0680">Restriction system</keyword>
<dbReference type="GO" id="GO:0003886">
    <property type="term" value="F:DNA (cytosine-5-)-methyltransferase activity"/>
    <property type="evidence" value="ECO:0007669"/>
    <property type="project" value="UniProtKB-EC"/>
</dbReference>
<dbReference type="SUPFAM" id="SSF53335">
    <property type="entry name" value="S-adenosyl-L-methionine-dependent methyltransferases"/>
    <property type="match status" value="2"/>
</dbReference>
<evidence type="ECO:0000256" key="4">
    <source>
        <dbReference type="ARBA" id="ARBA00022747"/>
    </source>
</evidence>
<dbReference type="AlphaFoldDB" id="A0A937DGE6"/>
<keyword evidence="2 6" id="KW-0808">Transferase</keyword>
<dbReference type="Pfam" id="PF02086">
    <property type="entry name" value="MethyltransfD12"/>
    <property type="match status" value="1"/>
</dbReference>
<comment type="catalytic activity">
    <reaction evidence="5">
        <text>a 2'-deoxycytidine in DNA + S-adenosyl-L-methionine = a 5-methyl-2'-deoxycytidine in DNA + S-adenosyl-L-homocysteine + H(+)</text>
        <dbReference type="Rhea" id="RHEA:13681"/>
        <dbReference type="Rhea" id="RHEA-COMP:11369"/>
        <dbReference type="Rhea" id="RHEA-COMP:11370"/>
        <dbReference type="ChEBI" id="CHEBI:15378"/>
        <dbReference type="ChEBI" id="CHEBI:57856"/>
        <dbReference type="ChEBI" id="CHEBI:59789"/>
        <dbReference type="ChEBI" id="CHEBI:85452"/>
        <dbReference type="ChEBI" id="CHEBI:85454"/>
        <dbReference type="EC" id="2.1.1.37"/>
    </reaction>
</comment>
<evidence type="ECO:0000256" key="7">
    <source>
        <dbReference type="RuleBase" id="RU000416"/>
    </source>
</evidence>
<dbReference type="Gene3D" id="3.90.120.10">
    <property type="entry name" value="DNA Methylase, subunit A, domain 2"/>
    <property type="match status" value="1"/>
</dbReference>
<evidence type="ECO:0000256" key="2">
    <source>
        <dbReference type="ARBA" id="ARBA00022679"/>
    </source>
</evidence>
<dbReference type="GO" id="GO:1904047">
    <property type="term" value="F:S-adenosyl-L-methionine binding"/>
    <property type="evidence" value="ECO:0007669"/>
    <property type="project" value="TreeGrafter"/>
</dbReference>
<evidence type="ECO:0000313" key="9">
    <source>
        <dbReference type="Proteomes" id="UP000642920"/>
    </source>
</evidence>
<dbReference type="GO" id="GO:0009007">
    <property type="term" value="F:site-specific DNA-methyltransferase (adenine-specific) activity"/>
    <property type="evidence" value="ECO:0007669"/>
    <property type="project" value="UniProtKB-EC"/>
</dbReference>
<evidence type="ECO:0000256" key="1">
    <source>
        <dbReference type="ARBA" id="ARBA00022603"/>
    </source>
</evidence>
<comment type="similarity">
    <text evidence="6 7">Belongs to the class I-like SAM-binding methyltransferase superfamily. C5-methyltransferase family.</text>
</comment>
<dbReference type="InterPro" id="IPR029063">
    <property type="entry name" value="SAM-dependent_MTases_sf"/>
</dbReference>
<evidence type="ECO:0000256" key="3">
    <source>
        <dbReference type="ARBA" id="ARBA00022691"/>
    </source>
</evidence>
<dbReference type="GO" id="GO:0032259">
    <property type="term" value="P:methylation"/>
    <property type="evidence" value="ECO:0007669"/>
    <property type="project" value="UniProtKB-KW"/>
</dbReference>
<dbReference type="RefSeq" id="WP_201924470.1">
    <property type="nucleotide sequence ID" value="NZ_JAERQG010000006.1"/>
</dbReference>
<dbReference type="Gene3D" id="3.40.50.150">
    <property type="entry name" value="Vaccinia Virus protein VP39"/>
    <property type="match status" value="3"/>
</dbReference>
<evidence type="ECO:0000256" key="5">
    <source>
        <dbReference type="ARBA" id="ARBA00047422"/>
    </source>
</evidence>
<dbReference type="PROSITE" id="PS00095">
    <property type="entry name" value="C5_MTASE_2"/>
    <property type="match status" value="1"/>
</dbReference>
<keyword evidence="9" id="KW-1185">Reference proteome</keyword>
<dbReference type="GO" id="GO:0043565">
    <property type="term" value="F:sequence-specific DNA binding"/>
    <property type="evidence" value="ECO:0007669"/>
    <property type="project" value="TreeGrafter"/>
</dbReference>
<organism evidence="8 9">
    <name type="scientific">Marivirga atlantica</name>
    <dbReference type="NCBI Taxonomy" id="1548457"/>
    <lineage>
        <taxon>Bacteria</taxon>
        <taxon>Pseudomonadati</taxon>
        <taxon>Bacteroidota</taxon>
        <taxon>Cytophagia</taxon>
        <taxon>Cytophagales</taxon>
        <taxon>Marivirgaceae</taxon>
        <taxon>Marivirga</taxon>
    </lineage>
</organism>
<dbReference type="InterPro" id="IPR001525">
    <property type="entry name" value="C5_MeTfrase"/>
</dbReference>
<dbReference type="NCBIfam" id="TIGR00675">
    <property type="entry name" value="dcm"/>
    <property type="match status" value="1"/>
</dbReference>
<dbReference type="InterPro" id="IPR031303">
    <property type="entry name" value="C5_meth_CS"/>
</dbReference>
<sequence>MKKIDMKGLILLDLFSGIGGFPKGLSDAGFSFKKHYFSEIDKYAIANYQYNFKQAIHAGPVETVKKGKIEPPDIVTFGSPCQDLPIAGKRKGIKGKRSRLFFEAVRILHELKPRLFIFENVKGLFFSNQGKDFEIVLRAFADLGVYDLQWQLLNTSWFLPQNRERVYLVGSLRSQARPEVFPIGTNHQAVEKSHESITQANIAPTINTKVGESGNYSPYILTLRGKKYEKGENLNIRKAGVTNCITQSDDHNFLLEKWHPMRTVRTEKAKAIRRKNQKIGKDYAPFREREFEVREDGITGALTTNTERENLLTNMKTIRRFTPLECERLQGFPDGWTSKGILDGETIEISDSQRYQLLGNAVSVPVVHVVGENIVNSLKPKGQYKSNNGTLESPLGNLDFVKKTPITYYGGKQRLVSLILSLIPEHKLYCEPFVGGAAVFFAKEPSEMEVINDLNGEVVNFYRVCHIDFNKLEKQVQSTPHSRQVHREAQEILKSARKFDLVKRAWAFWVQTNMSFSSRIFGGYAYERNSNGTLKRFVNKKLAFTEAIKDRLDMVDIENNDALQVIRSRDSTDSFFYCDPPYFNSDMGHYKGYTEKDFTDLLDVLSKVKGKFLLSSYPSDVLEKFTKKHKWHTVTKQTGVAVTKQTNKIKTEVLTANYPIKAELNGVADLLKVRARALKINLILAD</sequence>
<dbReference type="PANTHER" id="PTHR30481">
    <property type="entry name" value="DNA ADENINE METHYLASE"/>
    <property type="match status" value="1"/>
</dbReference>
<dbReference type="Proteomes" id="UP000642920">
    <property type="component" value="Unassembled WGS sequence"/>
</dbReference>
<protein>
    <submittedName>
        <fullName evidence="8">DNA (Cytosine-5-)-methyltransferase</fullName>
        <ecNumber evidence="8">2.1.1.37</ecNumber>
    </submittedName>
</protein>
<dbReference type="PROSITE" id="PS51679">
    <property type="entry name" value="SAM_MT_C5"/>
    <property type="match status" value="1"/>
</dbReference>
<dbReference type="EMBL" id="JAERQG010000006">
    <property type="protein sequence ID" value="MBL0767087.1"/>
    <property type="molecule type" value="Genomic_DNA"/>
</dbReference>
<dbReference type="InterPro" id="IPR012327">
    <property type="entry name" value="MeTrfase_D12"/>
</dbReference>
<name>A0A937DGE6_9BACT</name>
<dbReference type="PANTHER" id="PTHR30481:SF4">
    <property type="entry name" value="SITE-SPECIFIC DNA-METHYLTRANSFERASE (ADENINE-SPECIFIC)"/>
    <property type="match status" value="1"/>
</dbReference>
<dbReference type="EC" id="2.1.1.37" evidence="8"/>
<dbReference type="PRINTS" id="PR00105">
    <property type="entry name" value="C5METTRFRASE"/>
</dbReference>